<dbReference type="AlphaFoldDB" id="A0A4V1IRB4"/>
<protein>
    <submittedName>
        <fullName evidence="2">Uncharacterized protein</fullName>
    </submittedName>
</protein>
<gene>
    <name evidence="2" type="ORF">BDK51DRAFT_33257</name>
</gene>
<organism evidence="2 3">
    <name type="scientific">Blyttiomyces helicus</name>
    <dbReference type="NCBI Taxonomy" id="388810"/>
    <lineage>
        <taxon>Eukaryota</taxon>
        <taxon>Fungi</taxon>
        <taxon>Fungi incertae sedis</taxon>
        <taxon>Chytridiomycota</taxon>
        <taxon>Chytridiomycota incertae sedis</taxon>
        <taxon>Chytridiomycetes</taxon>
        <taxon>Chytridiomycetes incertae sedis</taxon>
        <taxon>Blyttiomyces</taxon>
    </lineage>
</organism>
<evidence type="ECO:0000313" key="3">
    <source>
        <dbReference type="Proteomes" id="UP000269721"/>
    </source>
</evidence>
<accession>A0A4V1IRB4</accession>
<dbReference type="EMBL" id="KZ996073">
    <property type="protein sequence ID" value="RKO89467.1"/>
    <property type="molecule type" value="Genomic_DNA"/>
</dbReference>
<keyword evidence="3" id="KW-1185">Reference proteome</keyword>
<feature type="region of interest" description="Disordered" evidence="1">
    <location>
        <begin position="111"/>
        <end position="156"/>
    </location>
</feature>
<proteinExistence type="predicted"/>
<feature type="compositionally biased region" description="Basic and acidic residues" evidence="1">
    <location>
        <begin position="111"/>
        <end position="128"/>
    </location>
</feature>
<evidence type="ECO:0000313" key="2">
    <source>
        <dbReference type="EMBL" id="RKO89467.1"/>
    </source>
</evidence>
<reference evidence="3" key="1">
    <citation type="journal article" date="2018" name="Nat. Microbiol.">
        <title>Leveraging single-cell genomics to expand the fungal tree of life.</title>
        <authorList>
            <person name="Ahrendt S.R."/>
            <person name="Quandt C.A."/>
            <person name="Ciobanu D."/>
            <person name="Clum A."/>
            <person name="Salamov A."/>
            <person name="Andreopoulos B."/>
            <person name="Cheng J.F."/>
            <person name="Woyke T."/>
            <person name="Pelin A."/>
            <person name="Henrissat B."/>
            <person name="Reynolds N.K."/>
            <person name="Benny G.L."/>
            <person name="Smith M.E."/>
            <person name="James T.Y."/>
            <person name="Grigoriev I.V."/>
        </authorList>
    </citation>
    <scope>NUCLEOTIDE SEQUENCE [LARGE SCALE GENOMIC DNA]</scope>
</reference>
<evidence type="ECO:0000256" key="1">
    <source>
        <dbReference type="SAM" id="MobiDB-lite"/>
    </source>
</evidence>
<dbReference type="Proteomes" id="UP000269721">
    <property type="component" value="Unassembled WGS sequence"/>
</dbReference>
<sequence>MWWSGWFDSVAWPQQSRNYSHNVVKSLEVYCSNFQAIFGQFLGYSNVRTMWSGPDHADKHTAAAKTGCIAIVPLLRHFLSEELHPSLPLKRTCVKMQAPAKVIPNSRVKELGASDTEVKKEVETKGAEVEQISGNDDKEDDGEDKENGGPKDGALQ</sequence>
<name>A0A4V1IRB4_9FUNG</name>